<organism evidence="2 3">
    <name type="scientific">Glossina brevipalpis</name>
    <dbReference type="NCBI Taxonomy" id="37001"/>
    <lineage>
        <taxon>Eukaryota</taxon>
        <taxon>Metazoa</taxon>
        <taxon>Ecdysozoa</taxon>
        <taxon>Arthropoda</taxon>
        <taxon>Hexapoda</taxon>
        <taxon>Insecta</taxon>
        <taxon>Pterygota</taxon>
        <taxon>Neoptera</taxon>
        <taxon>Endopterygota</taxon>
        <taxon>Diptera</taxon>
        <taxon>Brachycera</taxon>
        <taxon>Muscomorpha</taxon>
        <taxon>Hippoboscoidea</taxon>
        <taxon>Glossinidae</taxon>
        <taxon>Glossina</taxon>
    </lineage>
</organism>
<name>A0A1A9W7U1_9MUSC</name>
<dbReference type="Proteomes" id="UP000091820">
    <property type="component" value="Unassembled WGS sequence"/>
</dbReference>
<dbReference type="AlphaFoldDB" id="A0A1A9W7U1"/>
<keyword evidence="3" id="KW-1185">Reference proteome</keyword>
<evidence type="ECO:0000313" key="2">
    <source>
        <dbReference type="EnsemblMetazoa" id="GBRI009292-PA"/>
    </source>
</evidence>
<dbReference type="VEuPathDB" id="VectorBase:GBRI009292"/>
<keyword evidence="1" id="KW-1133">Transmembrane helix</keyword>
<keyword evidence="1" id="KW-0812">Transmembrane</keyword>
<sequence length="114" mass="12831">MLFVFTSNVDAASGDNTDDDDAVTNGCDVLYIFNIRRLKKRSYNRFESNFLASITWSCYLLNTYIAIIAMQARASIDETIWEHTGIAACSALSLRYEEHKANTAPLMCLTIVSF</sequence>
<protein>
    <submittedName>
        <fullName evidence="2">Uncharacterized protein</fullName>
    </submittedName>
</protein>
<dbReference type="EnsemblMetazoa" id="GBRI009292-RA">
    <property type="protein sequence ID" value="GBRI009292-PA"/>
    <property type="gene ID" value="GBRI009292"/>
</dbReference>
<reference evidence="3" key="1">
    <citation type="submission" date="2014-03" db="EMBL/GenBank/DDBJ databases">
        <authorList>
            <person name="Aksoy S."/>
            <person name="Warren W."/>
            <person name="Wilson R.K."/>
        </authorList>
    </citation>
    <scope>NUCLEOTIDE SEQUENCE [LARGE SCALE GENOMIC DNA]</scope>
    <source>
        <strain evidence="3">IAEA</strain>
    </source>
</reference>
<keyword evidence="1" id="KW-0472">Membrane</keyword>
<feature type="transmembrane region" description="Helical" evidence="1">
    <location>
        <begin position="50"/>
        <end position="70"/>
    </location>
</feature>
<proteinExistence type="predicted"/>
<evidence type="ECO:0000313" key="3">
    <source>
        <dbReference type="Proteomes" id="UP000091820"/>
    </source>
</evidence>
<reference evidence="2" key="2">
    <citation type="submission" date="2020-05" db="UniProtKB">
        <authorList>
            <consortium name="EnsemblMetazoa"/>
        </authorList>
    </citation>
    <scope>IDENTIFICATION</scope>
    <source>
        <strain evidence="2">IAEA</strain>
    </source>
</reference>
<evidence type="ECO:0000256" key="1">
    <source>
        <dbReference type="SAM" id="Phobius"/>
    </source>
</evidence>
<accession>A0A1A9W7U1</accession>